<dbReference type="RefSeq" id="WP_088252908.1">
    <property type="nucleotide sequence ID" value="NZ_NIDE01000002.1"/>
</dbReference>
<sequence>MSPPQPPPLPPAPAPAPLPQPPALGPAPPLAPRVALAVCAVALIGLLAVRGYGNRLGARPTEFHPAAVARQVDLNSADKTELLQIPGVGPVLADAILTHRRGAGRFSKVDELGAVRGIGGKTLDKLRPWVTVADAPAVESDEPAERPVEVERLERKPVPKPQPVATPPAAPAPTSSSSGKLQPGDPPLDLNAVDPSEFQRLPGIGPAMAQRIAAARAERPFAAVNDLRRVRGIGPKTLEALRPYVTVAAK</sequence>
<dbReference type="PANTHER" id="PTHR21180">
    <property type="entry name" value="ENDONUCLEASE/EXONUCLEASE/PHOSPHATASE FAMILY DOMAIN-CONTAINING PROTEIN 1"/>
    <property type="match status" value="1"/>
</dbReference>
<dbReference type="SUPFAM" id="SSF47781">
    <property type="entry name" value="RuvA domain 2-like"/>
    <property type="match status" value="2"/>
</dbReference>
<dbReference type="Proteomes" id="UP000214646">
    <property type="component" value="Unassembled WGS sequence"/>
</dbReference>
<feature type="region of interest" description="Disordered" evidence="1">
    <location>
        <begin position="137"/>
        <end position="204"/>
    </location>
</feature>
<keyword evidence="4" id="KW-0675">Receptor</keyword>
<dbReference type="GO" id="GO:0015627">
    <property type="term" value="C:type II protein secretion system complex"/>
    <property type="evidence" value="ECO:0007669"/>
    <property type="project" value="TreeGrafter"/>
</dbReference>
<evidence type="ECO:0000256" key="2">
    <source>
        <dbReference type="SAM" id="Phobius"/>
    </source>
</evidence>
<keyword evidence="2" id="KW-0472">Membrane</keyword>
<dbReference type="InterPro" id="IPR010994">
    <property type="entry name" value="RuvA_2-like"/>
</dbReference>
<feature type="domain" description="Helix-hairpin-helix DNA-binding motif class 1" evidence="3">
    <location>
        <begin position="80"/>
        <end position="99"/>
    </location>
</feature>
<feature type="region of interest" description="Disordered" evidence="1">
    <location>
        <begin position="1"/>
        <end position="25"/>
    </location>
</feature>
<dbReference type="PANTHER" id="PTHR21180:SF32">
    <property type="entry name" value="ENDONUCLEASE_EXONUCLEASE_PHOSPHATASE FAMILY DOMAIN-CONTAINING PROTEIN 1"/>
    <property type="match status" value="1"/>
</dbReference>
<keyword evidence="2" id="KW-0812">Transmembrane</keyword>
<dbReference type="InterPro" id="IPR051675">
    <property type="entry name" value="Endo/Exo/Phosphatase_dom_1"/>
</dbReference>
<dbReference type="Pfam" id="PF12836">
    <property type="entry name" value="HHH_3"/>
    <property type="match status" value="2"/>
</dbReference>
<dbReference type="InterPro" id="IPR003583">
    <property type="entry name" value="Hlx-hairpin-Hlx_DNA-bd_motif"/>
</dbReference>
<feature type="domain" description="Helix-hairpin-helix DNA-binding motif class 1" evidence="3">
    <location>
        <begin position="225"/>
        <end position="244"/>
    </location>
</feature>
<accession>A0A225DUE7</accession>
<dbReference type="GO" id="GO:0006281">
    <property type="term" value="P:DNA repair"/>
    <property type="evidence" value="ECO:0007669"/>
    <property type="project" value="InterPro"/>
</dbReference>
<dbReference type="SMART" id="SM00278">
    <property type="entry name" value="HhH1"/>
    <property type="match status" value="4"/>
</dbReference>
<dbReference type="GO" id="GO:0003677">
    <property type="term" value="F:DNA binding"/>
    <property type="evidence" value="ECO:0007669"/>
    <property type="project" value="InterPro"/>
</dbReference>
<feature type="domain" description="Helix-hairpin-helix DNA-binding motif class 1" evidence="3">
    <location>
        <begin position="110"/>
        <end position="129"/>
    </location>
</feature>
<dbReference type="Gene3D" id="1.10.150.320">
    <property type="entry name" value="Photosystem II 12 kDa extrinsic protein"/>
    <property type="match status" value="2"/>
</dbReference>
<feature type="compositionally biased region" description="Pro residues" evidence="1">
    <location>
        <begin position="159"/>
        <end position="171"/>
    </location>
</feature>
<keyword evidence="2" id="KW-1133">Transmembrane helix</keyword>
<dbReference type="GO" id="GO:0015628">
    <property type="term" value="P:protein secretion by the type II secretion system"/>
    <property type="evidence" value="ECO:0007669"/>
    <property type="project" value="TreeGrafter"/>
</dbReference>
<proteinExistence type="predicted"/>
<feature type="transmembrane region" description="Helical" evidence="2">
    <location>
        <begin position="30"/>
        <end position="49"/>
    </location>
</feature>
<evidence type="ECO:0000259" key="3">
    <source>
        <dbReference type="SMART" id="SM00278"/>
    </source>
</evidence>
<evidence type="ECO:0000256" key="1">
    <source>
        <dbReference type="SAM" id="MobiDB-lite"/>
    </source>
</evidence>
<gene>
    <name evidence="4" type="ORF">FRUB_01471</name>
</gene>
<feature type="compositionally biased region" description="Basic and acidic residues" evidence="1">
    <location>
        <begin position="143"/>
        <end position="157"/>
    </location>
</feature>
<comment type="caution">
    <text evidence="4">The sequence shown here is derived from an EMBL/GenBank/DDBJ whole genome shotgun (WGS) entry which is preliminary data.</text>
</comment>
<dbReference type="AlphaFoldDB" id="A0A225DUE7"/>
<evidence type="ECO:0000313" key="5">
    <source>
        <dbReference type="Proteomes" id="UP000214646"/>
    </source>
</evidence>
<organism evidence="4 5">
    <name type="scientific">Fimbriiglobus ruber</name>
    <dbReference type="NCBI Taxonomy" id="1908690"/>
    <lineage>
        <taxon>Bacteria</taxon>
        <taxon>Pseudomonadati</taxon>
        <taxon>Planctomycetota</taxon>
        <taxon>Planctomycetia</taxon>
        <taxon>Gemmatales</taxon>
        <taxon>Gemmataceae</taxon>
        <taxon>Fimbriiglobus</taxon>
    </lineage>
</organism>
<evidence type="ECO:0000313" key="4">
    <source>
        <dbReference type="EMBL" id="OWK45140.1"/>
    </source>
</evidence>
<feature type="domain" description="Helix-hairpin-helix DNA-binding motif class 1" evidence="3">
    <location>
        <begin position="196"/>
        <end position="215"/>
    </location>
</feature>
<reference evidence="5" key="1">
    <citation type="submission" date="2017-06" db="EMBL/GenBank/DDBJ databases">
        <title>Genome analysis of Fimbriiglobus ruber SP5, the first member of the order Planctomycetales with confirmed chitinolytic capability.</title>
        <authorList>
            <person name="Ravin N.V."/>
            <person name="Rakitin A.L."/>
            <person name="Ivanova A.A."/>
            <person name="Beletsky A.V."/>
            <person name="Kulichevskaya I.S."/>
            <person name="Mardanov A.V."/>
            <person name="Dedysh S.N."/>
        </authorList>
    </citation>
    <scope>NUCLEOTIDE SEQUENCE [LARGE SCALE GENOMIC DNA]</scope>
    <source>
        <strain evidence="5">SP5</strain>
    </source>
</reference>
<dbReference type="OrthoDB" id="9790239at2"/>
<name>A0A225DUE7_9BACT</name>
<dbReference type="EMBL" id="NIDE01000002">
    <property type="protein sequence ID" value="OWK45140.1"/>
    <property type="molecule type" value="Genomic_DNA"/>
</dbReference>
<protein>
    <submittedName>
        <fullName evidence="4">Late competence protein ComEA, DNA receptor</fullName>
    </submittedName>
</protein>
<keyword evidence="5" id="KW-1185">Reference proteome</keyword>